<evidence type="ECO:0000313" key="2">
    <source>
        <dbReference type="Proteomes" id="UP000825679"/>
    </source>
</evidence>
<name>A0ABX8Z5V3_9NEIS</name>
<keyword evidence="2" id="KW-1185">Reference proteome</keyword>
<gene>
    <name evidence="1" type="ORF">K4H28_08485</name>
</gene>
<protein>
    <recommendedName>
        <fullName evidence="3">Alpha/beta hydrolase</fullName>
    </recommendedName>
</protein>
<reference evidence="1 2" key="1">
    <citation type="submission" date="2021-08" db="EMBL/GenBank/DDBJ databases">
        <title>complete genome sequencing of Deefgea sp. D25.</title>
        <authorList>
            <person name="Bae J.-W."/>
            <person name="Gim D.-H."/>
        </authorList>
    </citation>
    <scope>NUCLEOTIDE SEQUENCE [LARGE SCALE GENOMIC DNA]</scope>
    <source>
        <strain evidence="1 2">D25</strain>
    </source>
</reference>
<proteinExistence type="predicted"/>
<dbReference type="InterPro" id="IPR048061">
    <property type="entry name" value="GmtX-like"/>
</dbReference>
<sequence length="211" mass="23440">MHPDELLEKLKVSATPRKKKNLDIIHTVCREQYTLGNKDFSVATISRLAQKQGGPVASTIHNKTGLDFKSLIKAWAENTEGQTRKPRKSKEHPINTILDKIDNLPVRAIMGAVLAENSKLKREVNLLKANAGIVIDFRPTEPTSEINQPIQILPASADLSDSEKEALRHAISNTLLQDEGWTQDEHGRVLNNKSRPIFKVGFVSGIKKIVG</sequence>
<dbReference type="EMBL" id="CP081150">
    <property type="protein sequence ID" value="QZA76388.1"/>
    <property type="molecule type" value="Genomic_DNA"/>
</dbReference>
<evidence type="ECO:0000313" key="1">
    <source>
        <dbReference type="EMBL" id="QZA76388.1"/>
    </source>
</evidence>
<organism evidence="1 2">
    <name type="scientific">Deefgea tanakiae</name>
    <dbReference type="NCBI Taxonomy" id="2865840"/>
    <lineage>
        <taxon>Bacteria</taxon>
        <taxon>Pseudomonadati</taxon>
        <taxon>Pseudomonadota</taxon>
        <taxon>Betaproteobacteria</taxon>
        <taxon>Neisseriales</taxon>
        <taxon>Chitinibacteraceae</taxon>
        <taxon>Deefgea</taxon>
    </lineage>
</organism>
<dbReference type="NCBIfam" id="NF040692">
    <property type="entry name" value="recomb_assoc"/>
    <property type="match status" value="1"/>
</dbReference>
<evidence type="ECO:0008006" key="3">
    <source>
        <dbReference type="Google" id="ProtNLM"/>
    </source>
</evidence>
<accession>A0ABX8Z5V3</accession>
<dbReference type="RefSeq" id="WP_221004796.1">
    <property type="nucleotide sequence ID" value="NZ_CP081150.1"/>
</dbReference>
<dbReference type="Proteomes" id="UP000825679">
    <property type="component" value="Chromosome"/>
</dbReference>